<protein>
    <submittedName>
        <fullName evidence="1">Uncharacterized protein</fullName>
    </submittedName>
</protein>
<keyword evidence="2" id="KW-1185">Reference proteome</keyword>
<reference evidence="2" key="1">
    <citation type="submission" date="2016-10" db="EMBL/GenBank/DDBJ databases">
        <authorList>
            <person name="Varghese N."/>
            <person name="Submissions S."/>
        </authorList>
    </citation>
    <scope>NUCLEOTIDE SEQUENCE [LARGE SCALE GENOMIC DNA]</scope>
    <source>
        <strain evidence="2">Nm69</strain>
    </source>
</reference>
<dbReference type="OrthoDB" id="6717632at2"/>
<dbReference type="EMBL" id="FOSP01000011">
    <property type="protein sequence ID" value="SFK63206.1"/>
    <property type="molecule type" value="Genomic_DNA"/>
</dbReference>
<organism evidence="1 2">
    <name type="scientific">Nitrosomonas aestuarii</name>
    <dbReference type="NCBI Taxonomy" id="52441"/>
    <lineage>
        <taxon>Bacteria</taxon>
        <taxon>Pseudomonadati</taxon>
        <taxon>Pseudomonadota</taxon>
        <taxon>Betaproteobacteria</taxon>
        <taxon>Nitrosomonadales</taxon>
        <taxon>Nitrosomonadaceae</taxon>
        <taxon>Nitrosomonas</taxon>
    </lineage>
</organism>
<evidence type="ECO:0000313" key="2">
    <source>
        <dbReference type="Proteomes" id="UP000199533"/>
    </source>
</evidence>
<dbReference type="Proteomes" id="UP000199533">
    <property type="component" value="Unassembled WGS sequence"/>
</dbReference>
<gene>
    <name evidence="1" type="ORF">SAMN05216302_10117</name>
</gene>
<dbReference type="STRING" id="52441.SAMN05216302_10117"/>
<dbReference type="AlphaFoldDB" id="A0A1I4B5S0"/>
<accession>A0A1I4B5S0</accession>
<proteinExistence type="predicted"/>
<evidence type="ECO:0000313" key="1">
    <source>
        <dbReference type="EMBL" id="SFK63206.1"/>
    </source>
</evidence>
<name>A0A1I4B5S0_9PROT</name>
<sequence length="62" mass="7053">MCGGIEYQGEKIYFPQPSARLPVRLRDGRVTWMAWGRRKDEATGKFPLTSSWKKAVTINPIG</sequence>